<sequence length="188" mass="20334">MTDDAKPALRQLFRDARREYVAGLSPDARVALETALAAMLAPVVAGHSVTGSYASSGDEIDPHVVERGFAASAFPRVTPGGLTFHQCRWADLRPGYAGILEPPADAPQVTPDMLLVPLIAVTPAGVRLGQGQGHYDRALAALRRRAPVRTIGLAWDVQVTDDLPRDDWDIPVDYVATPTRLFDCARLR</sequence>
<comment type="caution">
    <text evidence="6">The sequence shown here is derived from an EMBL/GenBank/DDBJ whole genome shotgun (WGS) entry which is preliminary data.</text>
</comment>
<gene>
    <name evidence="6" type="ORF">F3168_03460</name>
</gene>
<dbReference type="OrthoDB" id="9801938at2"/>
<dbReference type="PANTHER" id="PTHR23407">
    <property type="entry name" value="ATPASE INHIBITOR/5-FORMYLTETRAHYDROFOLATE CYCLO-LIGASE"/>
    <property type="match status" value="1"/>
</dbReference>
<feature type="binding site" evidence="4">
    <location>
        <begin position="6"/>
        <end position="10"/>
    </location>
    <ligand>
        <name>ATP</name>
        <dbReference type="ChEBI" id="CHEBI:30616"/>
    </ligand>
</feature>
<evidence type="ECO:0000256" key="5">
    <source>
        <dbReference type="RuleBase" id="RU361279"/>
    </source>
</evidence>
<evidence type="ECO:0000256" key="1">
    <source>
        <dbReference type="ARBA" id="ARBA00010638"/>
    </source>
</evidence>
<evidence type="ECO:0000256" key="4">
    <source>
        <dbReference type="PIRSR" id="PIRSR006806-1"/>
    </source>
</evidence>
<dbReference type="GO" id="GO:0005524">
    <property type="term" value="F:ATP binding"/>
    <property type="evidence" value="ECO:0007669"/>
    <property type="project" value="UniProtKB-KW"/>
</dbReference>
<keyword evidence="7" id="KW-1185">Reference proteome</keyword>
<comment type="cofactor">
    <cofactor evidence="5">
        <name>Mg(2+)</name>
        <dbReference type="ChEBI" id="CHEBI:18420"/>
    </cofactor>
</comment>
<feature type="binding site" evidence="4">
    <location>
        <position position="59"/>
    </location>
    <ligand>
        <name>substrate</name>
    </ligand>
</feature>
<dbReference type="NCBIfam" id="TIGR02727">
    <property type="entry name" value="MTHFS_bact"/>
    <property type="match status" value="1"/>
</dbReference>
<protein>
    <recommendedName>
        <fullName evidence="5">5-formyltetrahydrofolate cyclo-ligase</fullName>
        <ecNumber evidence="5">6.3.3.2</ecNumber>
    </recommendedName>
</protein>
<proteinExistence type="inferred from homology"/>
<dbReference type="Gene3D" id="3.40.50.10420">
    <property type="entry name" value="NagB/RpiA/CoA transferase-like"/>
    <property type="match status" value="1"/>
</dbReference>
<keyword evidence="5" id="KW-0460">Magnesium</keyword>
<evidence type="ECO:0000256" key="3">
    <source>
        <dbReference type="ARBA" id="ARBA00022840"/>
    </source>
</evidence>
<keyword evidence="5" id="KW-0479">Metal-binding</keyword>
<dbReference type="GO" id="GO:0030272">
    <property type="term" value="F:5-formyltetrahydrofolate cyclo-ligase activity"/>
    <property type="evidence" value="ECO:0007669"/>
    <property type="project" value="UniProtKB-EC"/>
</dbReference>
<organism evidence="6 7">
    <name type="scientific">Sandarakinorhabdus fusca</name>
    <dbReference type="NCBI Taxonomy" id="1439888"/>
    <lineage>
        <taxon>Bacteria</taxon>
        <taxon>Pseudomonadati</taxon>
        <taxon>Pseudomonadota</taxon>
        <taxon>Alphaproteobacteria</taxon>
        <taxon>Sphingomonadales</taxon>
        <taxon>Sphingosinicellaceae</taxon>
        <taxon>Sandarakinorhabdus</taxon>
    </lineage>
</organism>
<dbReference type="PIRSF" id="PIRSF006806">
    <property type="entry name" value="FTHF_cligase"/>
    <property type="match status" value="1"/>
</dbReference>
<dbReference type="RefSeq" id="WP_152576725.1">
    <property type="nucleotide sequence ID" value="NZ_JAATJI010000001.1"/>
</dbReference>
<keyword evidence="3 4" id="KW-0067">ATP-binding</keyword>
<accession>A0A7C9GVV1</accession>
<evidence type="ECO:0000256" key="2">
    <source>
        <dbReference type="ARBA" id="ARBA00022741"/>
    </source>
</evidence>
<dbReference type="Proteomes" id="UP000481327">
    <property type="component" value="Unassembled WGS sequence"/>
</dbReference>
<dbReference type="AlphaFoldDB" id="A0A7C9GVV1"/>
<comment type="similarity">
    <text evidence="1 5">Belongs to the 5-formyltetrahydrofolate cyclo-ligase family.</text>
</comment>
<dbReference type="GO" id="GO:0046872">
    <property type="term" value="F:metal ion binding"/>
    <property type="evidence" value="ECO:0007669"/>
    <property type="project" value="UniProtKB-KW"/>
</dbReference>
<dbReference type="PANTHER" id="PTHR23407:SF1">
    <property type="entry name" value="5-FORMYLTETRAHYDROFOLATE CYCLO-LIGASE"/>
    <property type="match status" value="1"/>
</dbReference>
<dbReference type="InterPro" id="IPR002698">
    <property type="entry name" value="FTHF_cligase"/>
</dbReference>
<dbReference type="InterPro" id="IPR024185">
    <property type="entry name" value="FTHF_cligase-like_sf"/>
</dbReference>
<comment type="catalytic activity">
    <reaction evidence="5">
        <text>(6S)-5-formyl-5,6,7,8-tetrahydrofolate + ATP = (6R)-5,10-methenyltetrahydrofolate + ADP + phosphate</text>
        <dbReference type="Rhea" id="RHEA:10488"/>
        <dbReference type="ChEBI" id="CHEBI:30616"/>
        <dbReference type="ChEBI" id="CHEBI:43474"/>
        <dbReference type="ChEBI" id="CHEBI:57455"/>
        <dbReference type="ChEBI" id="CHEBI:57457"/>
        <dbReference type="ChEBI" id="CHEBI:456216"/>
        <dbReference type="EC" id="6.3.3.2"/>
    </reaction>
</comment>
<keyword evidence="2 4" id="KW-0547">Nucleotide-binding</keyword>
<dbReference type="InterPro" id="IPR037171">
    <property type="entry name" value="NagB/RpiA_transferase-like"/>
</dbReference>
<evidence type="ECO:0000313" key="6">
    <source>
        <dbReference type="EMBL" id="MQT16314.1"/>
    </source>
</evidence>
<dbReference type="GO" id="GO:0035999">
    <property type="term" value="P:tetrahydrofolate interconversion"/>
    <property type="evidence" value="ECO:0007669"/>
    <property type="project" value="TreeGrafter"/>
</dbReference>
<dbReference type="GO" id="GO:0009396">
    <property type="term" value="P:folic acid-containing compound biosynthetic process"/>
    <property type="evidence" value="ECO:0007669"/>
    <property type="project" value="TreeGrafter"/>
</dbReference>
<feature type="binding site" evidence="4">
    <location>
        <begin position="127"/>
        <end position="135"/>
    </location>
    <ligand>
        <name>ATP</name>
        <dbReference type="ChEBI" id="CHEBI:30616"/>
    </ligand>
</feature>
<dbReference type="SUPFAM" id="SSF100950">
    <property type="entry name" value="NagB/RpiA/CoA transferase-like"/>
    <property type="match status" value="1"/>
</dbReference>
<dbReference type="EMBL" id="WIOL01000001">
    <property type="protein sequence ID" value="MQT16314.1"/>
    <property type="molecule type" value="Genomic_DNA"/>
</dbReference>
<evidence type="ECO:0000313" key="7">
    <source>
        <dbReference type="Proteomes" id="UP000481327"/>
    </source>
</evidence>
<name>A0A7C9GVV1_9SPHN</name>
<dbReference type="EC" id="6.3.3.2" evidence="5"/>
<keyword evidence="6" id="KW-0436">Ligase</keyword>
<dbReference type="Pfam" id="PF01812">
    <property type="entry name" value="5-FTHF_cyc-lig"/>
    <property type="match status" value="1"/>
</dbReference>
<reference evidence="6 7" key="1">
    <citation type="submission" date="2019-09" db="EMBL/GenBank/DDBJ databases">
        <title>Polymorphobacter sp. isolated from a lake in China.</title>
        <authorList>
            <person name="Liu Z."/>
        </authorList>
    </citation>
    <scope>NUCLEOTIDE SEQUENCE [LARGE SCALE GENOMIC DNA]</scope>
    <source>
        <strain evidence="6 7">D40P</strain>
    </source>
</reference>